<dbReference type="AlphaFoldDB" id="A0A8X6K6L5"/>
<feature type="domain" description="C2H2-type" evidence="8">
    <location>
        <begin position="12"/>
        <end position="39"/>
    </location>
</feature>
<evidence type="ECO:0000256" key="6">
    <source>
        <dbReference type="ARBA" id="ARBA00023242"/>
    </source>
</evidence>
<evidence type="ECO:0000256" key="1">
    <source>
        <dbReference type="ARBA" id="ARBA00004123"/>
    </source>
</evidence>
<dbReference type="PANTHER" id="PTHR24394:SF29">
    <property type="entry name" value="MYONEURIN"/>
    <property type="match status" value="1"/>
</dbReference>
<name>A0A8X6K6L5_TRICU</name>
<dbReference type="PROSITE" id="PS50157">
    <property type="entry name" value="ZINC_FINGER_C2H2_2"/>
    <property type="match status" value="2"/>
</dbReference>
<organism evidence="9 10">
    <name type="scientific">Trichonephila clavata</name>
    <name type="common">Joro spider</name>
    <name type="synonym">Nephila clavata</name>
    <dbReference type="NCBI Taxonomy" id="2740835"/>
    <lineage>
        <taxon>Eukaryota</taxon>
        <taxon>Metazoa</taxon>
        <taxon>Ecdysozoa</taxon>
        <taxon>Arthropoda</taxon>
        <taxon>Chelicerata</taxon>
        <taxon>Arachnida</taxon>
        <taxon>Araneae</taxon>
        <taxon>Araneomorphae</taxon>
        <taxon>Entelegynae</taxon>
        <taxon>Araneoidea</taxon>
        <taxon>Nephilidae</taxon>
        <taxon>Trichonephila</taxon>
    </lineage>
</organism>
<dbReference type="PROSITE" id="PS00028">
    <property type="entry name" value="ZINC_FINGER_C2H2_1"/>
    <property type="match status" value="4"/>
</dbReference>
<keyword evidence="4 7" id="KW-0863">Zinc-finger</keyword>
<dbReference type="InterPro" id="IPR036236">
    <property type="entry name" value="Znf_C2H2_sf"/>
</dbReference>
<accession>A0A8X6K6L5</accession>
<evidence type="ECO:0000259" key="8">
    <source>
        <dbReference type="PROSITE" id="PS50157"/>
    </source>
</evidence>
<protein>
    <recommendedName>
        <fullName evidence="8">C2H2-type domain-containing protein</fullName>
    </recommendedName>
</protein>
<dbReference type="PANTHER" id="PTHR24394">
    <property type="entry name" value="ZINC FINGER PROTEIN"/>
    <property type="match status" value="1"/>
</dbReference>
<comment type="subcellular location">
    <subcellularLocation>
        <location evidence="1">Nucleus</location>
    </subcellularLocation>
</comment>
<evidence type="ECO:0000256" key="3">
    <source>
        <dbReference type="ARBA" id="ARBA00022737"/>
    </source>
</evidence>
<keyword evidence="3" id="KW-0677">Repeat</keyword>
<evidence type="ECO:0000256" key="7">
    <source>
        <dbReference type="PROSITE-ProRule" id="PRU00042"/>
    </source>
</evidence>
<reference evidence="9" key="1">
    <citation type="submission" date="2020-07" db="EMBL/GenBank/DDBJ databases">
        <title>Multicomponent nature underlies the extraordinary mechanical properties of spider dragline silk.</title>
        <authorList>
            <person name="Kono N."/>
            <person name="Nakamura H."/>
            <person name="Mori M."/>
            <person name="Yoshida Y."/>
            <person name="Ohtoshi R."/>
            <person name="Malay A.D."/>
            <person name="Moran D.A.P."/>
            <person name="Tomita M."/>
            <person name="Numata K."/>
            <person name="Arakawa K."/>
        </authorList>
    </citation>
    <scope>NUCLEOTIDE SEQUENCE</scope>
</reference>
<dbReference type="SMART" id="SM00355">
    <property type="entry name" value="ZnF_C2H2"/>
    <property type="match status" value="4"/>
</dbReference>
<dbReference type="GO" id="GO:0005634">
    <property type="term" value="C:nucleus"/>
    <property type="evidence" value="ECO:0007669"/>
    <property type="project" value="UniProtKB-SubCell"/>
</dbReference>
<dbReference type="Gene3D" id="3.30.160.60">
    <property type="entry name" value="Classic Zinc Finger"/>
    <property type="match status" value="3"/>
</dbReference>
<dbReference type="GO" id="GO:0008270">
    <property type="term" value="F:zinc ion binding"/>
    <property type="evidence" value="ECO:0007669"/>
    <property type="project" value="UniProtKB-KW"/>
</dbReference>
<evidence type="ECO:0000256" key="5">
    <source>
        <dbReference type="ARBA" id="ARBA00022833"/>
    </source>
</evidence>
<evidence type="ECO:0000256" key="2">
    <source>
        <dbReference type="ARBA" id="ARBA00022723"/>
    </source>
</evidence>
<proteinExistence type="predicted"/>
<sequence length="236" mass="27709">MSVQRNGEDPKHVCDMCHRTFQYKRHYMKHLLVHKERTLHQCPICMAGFISEFELSDHLIIHTEESRNKCKYCSTSFSSPCKRKDHENKHTKENCLICDVCHGMFQTKLLLLQHLHLHRDTKQMNAVGFTQREGVETPTNQQKRKKQFLCQLFGEKFRDKYTLERHQDTLNKEKQFPCPICGPGSKSSPCCGVEIVLMRFPAKVSYSLSDVKSKIIKSNIIRNRAWKLKEPSWNTL</sequence>
<dbReference type="EMBL" id="BMAO01019993">
    <property type="protein sequence ID" value="GFQ64326.1"/>
    <property type="molecule type" value="Genomic_DNA"/>
</dbReference>
<evidence type="ECO:0000313" key="9">
    <source>
        <dbReference type="EMBL" id="GFQ64326.1"/>
    </source>
</evidence>
<dbReference type="OrthoDB" id="6077919at2759"/>
<dbReference type="InterPro" id="IPR013087">
    <property type="entry name" value="Znf_C2H2_type"/>
</dbReference>
<keyword evidence="2" id="KW-0479">Metal-binding</keyword>
<evidence type="ECO:0000313" key="10">
    <source>
        <dbReference type="Proteomes" id="UP000887116"/>
    </source>
</evidence>
<keyword evidence="10" id="KW-1185">Reference proteome</keyword>
<gene>
    <name evidence="9" type="ORF">TNCT_662321</name>
</gene>
<keyword evidence="5" id="KW-0862">Zinc</keyword>
<dbReference type="GO" id="GO:0000981">
    <property type="term" value="F:DNA-binding transcription factor activity, RNA polymerase II-specific"/>
    <property type="evidence" value="ECO:0007669"/>
    <property type="project" value="TreeGrafter"/>
</dbReference>
<evidence type="ECO:0000256" key="4">
    <source>
        <dbReference type="ARBA" id="ARBA00022771"/>
    </source>
</evidence>
<feature type="domain" description="C2H2-type" evidence="8">
    <location>
        <begin position="40"/>
        <end position="67"/>
    </location>
</feature>
<dbReference type="Proteomes" id="UP000887116">
    <property type="component" value="Unassembled WGS sequence"/>
</dbReference>
<comment type="caution">
    <text evidence="9">The sequence shown here is derived from an EMBL/GenBank/DDBJ whole genome shotgun (WGS) entry which is preliminary data.</text>
</comment>
<dbReference type="SUPFAM" id="SSF57667">
    <property type="entry name" value="beta-beta-alpha zinc fingers"/>
    <property type="match status" value="3"/>
</dbReference>
<keyword evidence="6" id="KW-0539">Nucleus</keyword>